<dbReference type="InterPro" id="IPR010282">
    <property type="entry name" value="Uncharacterised_HutD/Ves"/>
</dbReference>
<dbReference type="InterPro" id="IPR014710">
    <property type="entry name" value="RmlC-like_jellyroll"/>
</dbReference>
<name>A0A4Z1R1S0_9GAMM</name>
<comment type="caution">
    <text evidence="1">The sequence shown here is derived from an EMBL/GenBank/DDBJ whole genome shotgun (WGS) entry which is preliminary data.</text>
</comment>
<evidence type="ECO:0000313" key="2">
    <source>
        <dbReference type="Proteomes" id="UP000298681"/>
    </source>
</evidence>
<dbReference type="Proteomes" id="UP000298681">
    <property type="component" value="Unassembled WGS sequence"/>
</dbReference>
<dbReference type="AlphaFoldDB" id="A0A4Z1R1S0"/>
<organism evidence="1 2">
    <name type="scientific">Luteimonas yindakuii</name>
    <dbReference type="NCBI Taxonomy" id="2565782"/>
    <lineage>
        <taxon>Bacteria</taxon>
        <taxon>Pseudomonadati</taxon>
        <taxon>Pseudomonadota</taxon>
        <taxon>Gammaproteobacteria</taxon>
        <taxon>Lysobacterales</taxon>
        <taxon>Lysobacteraceae</taxon>
        <taxon>Luteimonas</taxon>
    </lineage>
</organism>
<sequence length="203" mass="22703">MDDTAGSRVIPANEYIRSRWRNGRGWTREICAVGGADGRWDWRLSIADIEQAGPYSPFPDTGREQVLLQGEGLELSFPDGRSNRLQPPYGRIRFDGSEPPHATPDGRVEVFNLIWRAQAVEVDLWHRPLVGPMLFFADADTRWALHLLAGQARFEGGMLPPLAQGDTAILDEPLRRRFLLDGGGELLAIRIRPHVPGTEADSR</sequence>
<keyword evidence="2" id="KW-1185">Reference proteome</keyword>
<protein>
    <submittedName>
        <fullName evidence="1">HutD family protein</fullName>
    </submittedName>
</protein>
<dbReference type="EMBL" id="SPUH01000001">
    <property type="protein sequence ID" value="TKS53452.1"/>
    <property type="molecule type" value="Genomic_DNA"/>
</dbReference>
<dbReference type="PANTHER" id="PTHR37943">
    <property type="entry name" value="PROTEIN VES"/>
    <property type="match status" value="1"/>
</dbReference>
<dbReference type="PANTHER" id="PTHR37943:SF1">
    <property type="entry name" value="PROTEIN VES"/>
    <property type="match status" value="1"/>
</dbReference>
<evidence type="ECO:0000313" key="1">
    <source>
        <dbReference type="EMBL" id="TKS53452.1"/>
    </source>
</evidence>
<dbReference type="InterPro" id="IPR011051">
    <property type="entry name" value="RmlC_Cupin_sf"/>
</dbReference>
<dbReference type="Gene3D" id="2.60.120.10">
    <property type="entry name" value="Jelly Rolls"/>
    <property type="match status" value="1"/>
</dbReference>
<gene>
    <name evidence="1" type="ORF">E4582_00790</name>
</gene>
<dbReference type="SUPFAM" id="SSF51182">
    <property type="entry name" value="RmlC-like cupins"/>
    <property type="match status" value="1"/>
</dbReference>
<dbReference type="RefSeq" id="WP_134672837.1">
    <property type="nucleotide sequence ID" value="NZ_SPUH01000001.1"/>
</dbReference>
<proteinExistence type="predicted"/>
<reference evidence="1 2" key="1">
    <citation type="submission" date="2019-01" db="EMBL/GenBank/DDBJ databases">
        <authorList>
            <person name="Zhang S."/>
        </authorList>
    </citation>
    <scope>NUCLEOTIDE SEQUENCE [LARGE SCALE GENOMIC DNA]</scope>
    <source>
        <strain evidence="1 2">1626</strain>
    </source>
</reference>
<accession>A0A4Z1R1S0</accession>
<dbReference type="Pfam" id="PF05962">
    <property type="entry name" value="HutD"/>
    <property type="match status" value="1"/>
</dbReference>